<sequence>MVFVNHLSRSSELSSWLNEMGWKSGHIHAGLSQQKRLEVMDQMRHFGLRVLVCSDLIARGIDIDRVNLVINVDLPWEIETYLHRVGRTGRYGTSGIAVNLIGPEDEPFLTALRDKDIPIHLLPDKVSYNEYMKELTEEEERTLKEHQSITIEPKPVKLKKTLEPKKKKSRVTLAPQSNPLRFKTFIPPDLFF</sequence>
<dbReference type="Proteomes" id="UP000093000">
    <property type="component" value="Unassembled WGS sequence"/>
</dbReference>
<dbReference type="STRING" id="101091.A0A1C7MNQ8"/>
<dbReference type="PANTHER" id="PTHR47959:SF1">
    <property type="entry name" value="ATP-DEPENDENT RNA HELICASE DBPA"/>
    <property type="match status" value="1"/>
</dbReference>
<keyword evidence="2" id="KW-0547">Nucleotide-binding</keyword>
<dbReference type="EMBL" id="LUGH01002599">
    <property type="protein sequence ID" value="OBZ78511.1"/>
    <property type="molecule type" value="Genomic_DNA"/>
</dbReference>
<keyword evidence="5" id="KW-0067">ATP-binding</keyword>
<dbReference type="InterPro" id="IPR001650">
    <property type="entry name" value="Helicase_C-like"/>
</dbReference>
<name>A0A1C7MNQ8_9FUNG</name>
<organism evidence="8 9">
    <name type="scientific">Choanephora cucurbitarum</name>
    <dbReference type="NCBI Taxonomy" id="101091"/>
    <lineage>
        <taxon>Eukaryota</taxon>
        <taxon>Fungi</taxon>
        <taxon>Fungi incertae sedis</taxon>
        <taxon>Mucoromycota</taxon>
        <taxon>Mucoromycotina</taxon>
        <taxon>Mucoromycetes</taxon>
        <taxon>Mucorales</taxon>
        <taxon>Mucorineae</taxon>
        <taxon>Choanephoraceae</taxon>
        <taxon>Choanephoroideae</taxon>
        <taxon>Choanephora</taxon>
    </lineage>
</organism>
<accession>A0A1C7MNQ8</accession>
<evidence type="ECO:0000256" key="2">
    <source>
        <dbReference type="ARBA" id="ARBA00022741"/>
    </source>
</evidence>
<keyword evidence="4 8" id="KW-0347">Helicase</keyword>
<comment type="caution">
    <text evidence="8">The sequence shown here is derived from an EMBL/GenBank/DDBJ whole genome shotgun (WGS) entry which is preliminary data.</text>
</comment>
<dbReference type="InterPro" id="IPR050079">
    <property type="entry name" value="DEAD_box_RNA_helicase"/>
</dbReference>
<evidence type="ECO:0000256" key="5">
    <source>
        <dbReference type="ARBA" id="ARBA00022840"/>
    </source>
</evidence>
<dbReference type="OrthoDB" id="434041at2759"/>
<gene>
    <name evidence="8" type="primary">ddx20</name>
    <name evidence="8" type="ORF">A0J61_11861</name>
</gene>
<evidence type="ECO:0000256" key="1">
    <source>
        <dbReference type="ARBA" id="ARBA00012552"/>
    </source>
</evidence>
<evidence type="ECO:0000256" key="4">
    <source>
        <dbReference type="ARBA" id="ARBA00022806"/>
    </source>
</evidence>
<dbReference type="SUPFAM" id="SSF52540">
    <property type="entry name" value="P-loop containing nucleoside triphosphate hydrolases"/>
    <property type="match status" value="1"/>
</dbReference>
<dbReference type="GO" id="GO:0005829">
    <property type="term" value="C:cytosol"/>
    <property type="evidence" value="ECO:0007669"/>
    <property type="project" value="TreeGrafter"/>
</dbReference>
<dbReference type="InParanoid" id="A0A1C7MNQ8"/>
<keyword evidence="9" id="KW-1185">Reference proteome</keyword>
<feature type="domain" description="Helicase C-terminal" evidence="7">
    <location>
        <begin position="1"/>
        <end position="136"/>
    </location>
</feature>
<evidence type="ECO:0000256" key="6">
    <source>
        <dbReference type="ARBA" id="ARBA00047984"/>
    </source>
</evidence>
<proteinExistence type="predicted"/>
<reference evidence="8 9" key="1">
    <citation type="submission" date="2016-03" db="EMBL/GenBank/DDBJ databases">
        <title>Choanephora cucurbitarum.</title>
        <authorList>
            <person name="Min B."/>
            <person name="Park H."/>
            <person name="Park J.-H."/>
            <person name="Shin H.-D."/>
            <person name="Choi I.-G."/>
        </authorList>
    </citation>
    <scope>NUCLEOTIDE SEQUENCE [LARGE SCALE GENOMIC DNA]</scope>
    <source>
        <strain evidence="8 9">KUS-F28377</strain>
    </source>
</reference>
<dbReference type="GO" id="GO:0003724">
    <property type="term" value="F:RNA helicase activity"/>
    <property type="evidence" value="ECO:0007669"/>
    <property type="project" value="UniProtKB-EC"/>
</dbReference>
<dbReference type="PANTHER" id="PTHR47959">
    <property type="entry name" value="ATP-DEPENDENT RNA HELICASE RHLE-RELATED"/>
    <property type="match status" value="1"/>
</dbReference>
<comment type="catalytic activity">
    <reaction evidence="6">
        <text>ATP + H2O = ADP + phosphate + H(+)</text>
        <dbReference type="Rhea" id="RHEA:13065"/>
        <dbReference type="ChEBI" id="CHEBI:15377"/>
        <dbReference type="ChEBI" id="CHEBI:15378"/>
        <dbReference type="ChEBI" id="CHEBI:30616"/>
        <dbReference type="ChEBI" id="CHEBI:43474"/>
        <dbReference type="ChEBI" id="CHEBI:456216"/>
        <dbReference type="EC" id="3.6.4.13"/>
    </reaction>
</comment>
<dbReference type="PROSITE" id="PS51194">
    <property type="entry name" value="HELICASE_CTER"/>
    <property type="match status" value="1"/>
</dbReference>
<dbReference type="GO" id="GO:0016787">
    <property type="term" value="F:hydrolase activity"/>
    <property type="evidence" value="ECO:0007669"/>
    <property type="project" value="UniProtKB-KW"/>
</dbReference>
<keyword evidence="3" id="KW-0378">Hydrolase</keyword>
<evidence type="ECO:0000259" key="7">
    <source>
        <dbReference type="PROSITE" id="PS51194"/>
    </source>
</evidence>
<dbReference type="Pfam" id="PF00271">
    <property type="entry name" value="Helicase_C"/>
    <property type="match status" value="1"/>
</dbReference>
<evidence type="ECO:0000313" key="8">
    <source>
        <dbReference type="EMBL" id="OBZ78511.1"/>
    </source>
</evidence>
<dbReference type="AlphaFoldDB" id="A0A1C7MNQ8"/>
<dbReference type="CDD" id="cd18787">
    <property type="entry name" value="SF2_C_DEAD"/>
    <property type="match status" value="1"/>
</dbReference>
<dbReference type="EC" id="3.6.4.13" evidence="1"/>
<dbReference type="InterPro" id="IPR027417">
    <property type="entry name" value="P-loop_NTPase"/>
</dbReference>
<dbReference type="Gene3D" id="3.40.50.300">
    <property type="entry name" value="P-loop containing nucleotide triphosphate hydrolases"/>
    <property type="match status" value="1"/>
</dbReference>
<dbReference type="GO" id="GO:0005524">
    <property type="term" value="F:ATP binding"/>
    <property type="evidence" value="ECO:0007669"/>
    <property type="project" value="UniProtKB-KW"/>
</dbReference>
<evidence type="ECO:0000256" key="3">
    <source>
        <dbReference type="ARBA" id="ARBA00022801"/>
    </source>
</evidence>
<protein>
    <recommendedName>
        <fullName evidence="1">RNA helicase</fullName>
        <ecNumber evidence="1">3.6.4.13</ecNumber>
    </recommendedName>
</protein>
<dbReference type="SMART" id="SM00490">
    <property type="entry name" value="HELICc"/>
    <property type="match status" value="1"/>
</dbReference>
<evidence type="ECO:0000313" key="9">
    <source>
        <dbReference type="Proteomes" id="UP000093000"/>
    </source>
</evidence>